<dbReference type="AlphaFoldDB" id="A0ABD5TZJ3"/>
<dbReference type="RefSeq" id="WP_379692733.1">
    <property type="nucleotide sequence ID" value="NZ_JBHSXH010000009.1"/>
</dbReference>
<dbReference type="Proteomes" id="UP001596408">
    <property type="component" value="Unassembled WGS sequence"/>
</dbReference>
<name>A0ABD5TZJ3_9EURY</name>
<keyword evidence="3" id="KW-1185">Reference proteome</keyword>
<reference evidence="2 3" key="1">
    <citation type="journal article" date="2019" name="Int. J. Syst. Evol. Microbiol.">
        <title>The Global Catalogue of Microorganisms (GCM) 10K type strain sequencing project: providing services to taxonomists for standard genome sequencing and annotation.</title>
        <authorList>
            <consortium name="The Broad Institute Genomics Platform"/>
            <consortium name="The Broad Institute Genome Sequencing Center for Infectious Disease"/>
            <person name="Wu L."/>
            <person name="Ma J."/>
        </authorList>
    </citation>
    <scope>NUCLEOTIDE SEQUENCE [LARGE SCALE GENOMIC DNA]</scope>
    <source>
        <strain evidence="2 3">YIM 94188</strain>
    </source>
</reference>
<dbReference type="Pfam" id="PF05437">
    <property type="entry name" value="AzlD"/>
    <property type="match status" value="1"/>
</dbReference>
<keyword evidence="1" id="KW-0812">Transmembrane</keyword>
<evidence type="ECO:0000313" key="3">
    <source>
        <dbReference type="Proteomes" id="UP001596408"/>
    </source>
</evidence>
<keyword evidence="1" id="KW-1133">Transmembrane helix</keyword>
<gene>
    <name evidence="2" type="ORF">ACFQEV_03865</name>
</gene>
<dbReference type="InterPro" id="IPR008407">
    <property type="entry name" value="Brnchd-chn_aa_trnsp_AzlD"/>
</dbReference>
<keyword evidence="1" id="KW-0472">Membrane</keyword>
<feature type="transmembrane region" description="Helical" evidence="1">
    <location>
        <begin position="12"/>
        <end position="33"/>
    </location>
</feature>
<accession>A0ABD5TZJ3</accession>
<evidence type="ECO:0000256" key="1">
    <source>
        <dbReference type="SAM" id="Phobius"/>
    </source>
</evidence>
<organism evidence="2 3">
    <name type="scientific">Halopelagius fulvigenes</name>
    <dbReference type="NCBI Taxonomy" id="1198324"/>
    <lineage>
        <taxon>Archaea</taxon>
        <taxon>Methanobacteriati</taxon>
        <taxon>Methanobacteriota</taxon>
        <taxon>Stenosarchaea group</taxon>
        <taxon>Halobacteria</taxon>
        <taxon>Halobacteriales</taxon>
        <taxon>Haloferacaceae</taxon>
    </lineage>
</organism>
<protein>
    <submittedName>
        <fullName evidence="2">AzlD domain-containing protein</fullName>
    </submittedName>
</protein>
<evidence type="ECO:0000313" key="2">
    <source>
        <dbReference type="EMBL" id="MFC6824133.1"/>
    </source>
</evidence>
<proteinExistence type="predicted"/>
<dbReference type="EMBL" id="JBHSXH010000009">
    <property type="protein sequence ID" value="MFC6824133.1"/>
    <property type="molecule type" value="Genomic_DNA"/>
</dbReference>
<feature type="transmembrane region" description="Helical" evidence="1">
    <location>
        <begin position="77"/>
        <end position="108"/>
    </location>
</feature>
<comment type="caution">
    <text evidence="2">The sequence shown here is derived from an EMBL/GenBank/DDBJ whole genome shotgun (WGS) entry which is preliminary data.</text>
</comment>
<sequence>MATDYGPLPIWAVIVAAGVATFAIRGSFVYLFGRIDEVPPSVTRALRYVPPAVFAALVAPSLVVVEGSVAVGPGNERLLAGVVAAAATWYADSLLVTISVGMVTLWLLRFAV</sequence>
<feature type="transmembrane region" description="Helical" evidence="1">
    <location>
        <begin position="45"/>
        <end position="65"/>
    </location>
</feature>